<comment type="caution">
    <text evidence="1">The sequence shown here is derived from an EMBL/GenBank/DDBJ whole genome shotgun (WGS) entry which is preliminary data.</text>
</comment>
<reference evidence="1" key="1">
    <citation type="submission" date="2023-02" db="EMBL/GenBank/DDBJ databases">
        <title>Nocardiopsis ansamitocini NBRC 112285.</title>
        <authorList>
            <person name="Ichikawa N."/>
            <person name="Sato H."/>
            <person name="Tonouchi N."/>
        </authorList>
    </citation>
    <scope>NUCLEOTIDE SEQUENCE</scope>
    <source>
        <strain evidence="1">NBRC 112285</strain>
    </source>
</reference>
<protein>
    <submittedName>
        <fullName evidence="1">Uncharacterized protein</fullName>
    </submittedName>
</protein>
<keyword evidence="2" id="KW-1185">Reference proteome</keyword>
<dbReference type="Proteomes" id="UP001165092">
    <property type="component" value="Unassembled WGS sequence"/>
</dbReference>
<dbReference type="EMBL" id="BSQG01000009">
    <property type="protein sequence ID" value="GLU49734.1"/>
    <property type="molecule type" value="Genomic_DNA"/>
</dbReference>
<dbReference type="AlphaFoldDB" id="A0A9W6P9Y1"/>
<evidence type="ECO:0000313" key="2">
    <source>
        <dbReference type="Proteomes" id="UP001165092"/>
    </source>
</evidence>
<evidence type="ECO:0000313" key="1">
    <source>
        <dbReference type="EMBL" id="GLU49734.1"/>
    </source>
</evidence>
<organism evidence="1 2">
    <name type="scientific">Nocardiopsis ansamitocini</name>
    <dbReference type="NCBI Taxonomy" id="1670832"/>
    <lineage>
        <taxon>Bacteria</taxon>
        <taxon>Bacillati</taxon>
        <taxon>Actinomycetota</taxon>
        <taxon>Actinomycetes</taxon>
        <taxon>Streptosporangiales</taxon>
        <taxon>Nocardiopsidaceae</taxon>
        <taxon>Nocardiopsis</taxon>
    </lineage>
</organism>
<accession>A0A9W6P9Y1</accession>
<name>A0A9W6P9Y1_9ACTN</name>
<gene>
    <name evidence="1" type="ORF">Nans01_40850</name>
</gene>
<proteinExistence type="predicted"/>
<sequence length="212" mass="22736">MAGLVAGAVTVLLFTGESVVLKLRAAGDDAVVAGVPADCGLVPDTVVTALVEHAEAELVAHTVFERYQGLECRWRSTSLSGQESTNPTLWLHVEVFHRGNALDSEETAQRSFHREGGTGGGILSPMQLALFPTDSAARSEPRPDLGDVGVSYQGLHWDGTEWDQVLSTTAARQDNVVVRAALRHWIPSGEEADPELMGRTADVVAEALDRLR</sequence>